<dbReference type="OrthoDB" id="3265353at2759"/>
<comment type="caution">
    <text evidence="2">The sequence shown here is derived from an EMBL/GenBank/DDBJ whole genome shotgun (WGS) entry which is preliminary data.</text>
</comment>
<dbReference type="AlphaFoldDB" id="A0A8H6M863"/>
<evidence type="ECO:0000256" key="1">
    <source>
        <dbReference type="SAM" id="MobiDB-lite"/>
    </source>
</evidence>
<evidence type="ECO:0008006" key="4">
    <source>
        <dbReference type="Google" id="ProtNLM"/>
    </source>
</evidence>
<protein>
    <recommendedName>
        <fullName evidence="4">SET domain-containing protein</fullName>
    </recommendedName>
</protein>
<sequence length="138" mass="15174">MPADNNTPHSGLSAITPSPSQDQPVNSERVLFGPLRLINHRCEELTVNYGDNWFEGKSCLCADCTTKSDTPPATITAGKVAMEERSTYIQASGSKPHDAAAIAAQAAQVKEDWRRQKWEYKLQQCEAEKAQKLVRNAG</sequence>
<feature type="region of interest" description="Disordered" evidence="1">
    <location>
        <begin position="1"/>
        <end position="26"/>
    </location>
</feature>
<keyword evidence="3" id="KW-1185">Reference proteome</keyword>
<dbReference type="EMBL" id="JACGCI010000025">
    <property type="protein sequence ID" value="KAF6756544.1"/>
    <property type="molecule type" value="Genomic_DNA"/>
</dbReference>
<proteinExistence type="predicted"/>
<evidence type="ECO:0000313" key="2">
    <source>
        <dbReference type="EMBL" id="KAF6756544.1"/>
    </source>
</evidence>
<reference evidence="2 3" key="1">
    <citation type="submission" date="2020-07" db="EMBL/GenBank/DDBJ databases">
        <title>Comparative genomics of pyrophilous fungi reveals a link between fire events and developmental genes.</title>
        <authorList>
            <consortium name="DOE Joint Genome Institute"/>
            <person name="Steindorff A.S."/>
            <person name="Carver A."/>
            <person name="Calhoun S."/>
            <person name="Stillman K."/>
            <person name="Liu H."/>
            <person name="Lipzen A."/>
            <person name="Pangilinan J."/>
            <person name="Labutti K."/>
            <person name="Bruns T.D."/>
            <person name="Grigoriev I.V."/>
        </authorList>
    </citation>
    <scope>NUCLEOTIDE SEQUENCE [LARGE SCALE GENOMIC DNA]</scope>
    <source>
        <strain evidence="2 3">CBS 144469</strain>
    </source>
</reference>
<evidence type="ECO:0000313" key="3">
    <source>
        <dbReference type="Proteomes" id="UP000521943"/>
    </source>
</evidence>
<accession>A0A8H6M863</accession>
<gene>
    <name evidence="2" type="ORF">DFP72DRAFT_846434</name>
</gene>
<name>A0A8H6M863_9AGAR</name>
<dbReference type="Proteomes" id="UP000521943">
    <property type="component" value="Unassembled WGS sequence"/>
</dbReference>
<organism evidence="2 3">
    <name type="scientific">Ephemerocybe angulata</name>
    <dbReference type="NCBI Taxonomy" id="980116"/>
    <lineage>
        <taxon>Eukaryota</taxon>
        <taxon>Fungi</taxon>
        <taxon>Dikarya</taxon>
        <taxon>Basidiomycota</taxon>
        <taxon>Agaricomycotina</taxon>
        <taxon>Agaricomycetes</taxon>
        <taxon>Agaricomycetidae</taxon>
        <taxon>Agaricales</taxon>
        <taxon>Agaricineae</taxon>
        <taxon>Psathyrellaceae</taxon>
        <taxon>Ephemerocybe</taxon>
    </lineage>
</organism>